<evidence type="ECO:0000256" key="3">
    <source>
        <dbReference type="ARBA" id="ARBA00023157"/>
    </source>
</evidence>
<dbReference type="InterPro" id="IPR043504">
    <property type="entry name" value="Peptidase_S1_PA_chymotrypsin"/>
</dbReference>
<dbReference type="InterPro" id="IPR013320">
    <property type="entry name" value="ConA-like_dom_sf"/>
</dbReference>
<dbReference type="InterPro" id="IPR001254">
    <property type="entry name" value="Trypsin_dom"/>
</dbReference>
<reference evidence="8 9" key="1">
    <citation type="submission" date="2021-04" db="EMBL/GenBank/DDBJ databases">
        <authorList>
            <person name="Bliznina A."/>
        </authorList>
    </citation>
    <scope>NUCLEOTIDE SEQUENCE [LARGE SCALE GENOMIC DNA]</scope>
</reference>
<dbReference type="EMBL" id="OU015567">
    <property type="protein sequence ID" value="CAG5110830.1"/>
    <property type="molecule type" value="Genomic_DNA"/>
</dbReference>
<dbReference type="SMART" id="SM00020">
    <property type="entry name" value="Tryp_SPc"/>
    <property type="match status" value="1"/>
</dbReference>
<dbReference type="InterPro" id="IPR035914">
    <property type="entry name" value="Sperma_CUB_dom_sf"/>
</dbReference>
<dbReference type="InterPro" id="IPR056601">
    <property type="entry name" value="Galaxin_dom"/>
</dbReference>
<dbReference type="SUPFAM" id="SSF49899">
    <property type="entry name" value="Concanavalin A-like lectins/glucanases"/>
    <property type="match status" value="1"/>
</dbReference>
<dbReference type="Gene3D" id="2.40.10.10">
    <property type="entry name" value="Trypsin-like serine proteases"/>
    <property type="match status" value="1"/>
</dbReference>
<dbReference type="SUPFAM" id="SSF50494">
    <property type="entry name" value="Trypsin-like serine proteases"/>
    <property type="match status" value="1"/>
</dbReference>
<dbReference type="InterPro" id="IPR009003">
    <property type="entry name" value="Peptidase_S1_PA"/>
</dbReference>
<dbReference type="SMART" id="SM00137">
    <property type="entry name" value="MAM"/>
    <property type="match status" value="1"/>
</dbReference>
<evidence type="ECO:0000256" key="1">
    <source>
        <dbReference type="ARBA" id="ARBA00022670"/>
    </source>
</evidence>
<feature type="domain" description="MAM" evidence="6">
    <location>
        <begin position="509"/>
        <end position="689"/>
    </location>
</feature>
<sequence>MVYLDFDGSSCGATLIHPKYILTAVHCVYRKPLPRIIIGAHDKTDAGNLQGKAKRIILFPQFYKPIDYNNDIAIIELEQEIQITDRVRPICLPPKDSFINPSVEGTTCVAAGWGSLSAKKTILPDKLHDVDIELIERDTCLQIPGYTNQISEKMICGGHLEGGKDSCQGDSGGPLMCQLSGPGSPWVIYGITSWGVGCARAYTPGVYVKVSVFIDWIGEETGVKPGLEVGSYRNLLPFEPNVKTIKEIQEESANPLANANFASSFQSEADTWELQNHVISQKVCGGELYGPSGVITSDGYPYRYQPNQSCKWVISARNPANKIVLKFKILDLDHPRECFLNDNILVFDSNNLIIGTAQCYLAPRTTWTVSSKGFLTLYFNTNQKDEGTGFMVEYLEESDKEEEHERNLMATRTCDENWLLESHSTDIKQFSSPAWSLIMVLNFDSKKSKKKEIDPMSVKKLEPPSVSKKEIDFDPTNMWHIEAITGPIKYHDRILKKTEENGVEKRVGFHCTFESGKLCREWSGLDLRMQYFMKLVKKENEEAEVYDFTSILTGPRVDHTHKSIGGRYVVASMNEGRENDVFILASPTIKFTEPVYCLKYWYLAYGEVTRELKVTLFSATSNDRQDLRTTFERSENVIDWKFAQIKIDAVHLTEPLQEAVFVFHTKRGADFRSDIAIDDIQLDPEACPLFPMPPPKTTPAPTGPTTAWTPVALTTKAFATRKPLQLAKKFKPMVHQFAYNDAGFQPLRRQKLPPTKYGCGEGYVLEPLYGVCCGNIHFSKSNGPKCCELEGGSFMTYQPRKQICCAGKLFDSRKFGCCNDQAFEKRSQFCCGEEIRERSEPERCCVSTLGWITDYNPKEKQCCKGSVGSLDRVCCGGDLIPNDERCCHQSVTPSPSWRLNGVRYNPSSSKRCCRSPDLSKSFHKAAIQDSEEEICCAGNVASKRDNICKINAVGEEYMSRRYPDYFVDFIFEDPSEFILDQFRGTNF</sequence>
<dbReference type="PROSITE" id="PS50060">
    <property type="entry name" value="MAM_2"/>
    <property type="match status" value="1"/>
</dbReference>
<dbReference type="Pfam" id="PF00431">
    <property type="entry name" value="CUB"/>
    <property type="match status" value="1"/>
</dbReference>
<comment type="caution">
    <text evidence="4">Lacks conserved residue(s) required for the propagation of feature annotation.</text>
</comment>
<proteinExistence type="predicted"/>
<dbReference type="Gene3D" id="2.60.120.200">
    <property type="match status" value="1"/>
</dbReference>
<evidence type="ECO:0000256" key="4">
    <source>
        <dbReference type="PROSITE-ProRule" id="PRU00059"/>
    </source>
</evidence>
<dbReference type="Pfam" id="PF00089">
    <property type="entry name" value="Trypsin"/>
    <property type="match status" value="1"/>
</dbReference>
<dbReference type="PROSITE" id="PS00135">
    <property type="entry name" value="TRYPSIN_SER"/>
    <property type="match status" value="1"/>
</dbReference>
<protein>
    <submittedName>
        <fullName evidence="8">Oidioi.mRNA.OKI2018_I69.chr2.g5186.t1.cds</fullName>
    </submittedName>
</protein>
<dbReference type="CDD" id="cd00190">
    <property type="entry name" value="Tryp_SPc"/>
    <property type="match status" value="1"/>
</dbReference>
<dbReference type="PROSITE" id="PS01180">
    <property type="entry name" value="CUB"/>
    <property type="match status" value="1"/>
</dbReference>
<dbReference type="PRINTS" id="PR00722">
    <property type="entry name" value="CHYMOTRYPSIN"/>
</dbReference>
<keyword evidence="1" id="KW-0645">Protease</keyword>
<evidence type="ECO:0000256" key="2">
    <source>
        <dbReference type="ARBA" id="ARBA00022825"/>
    </source>
</evidence>
<dbReference type="Gene3D" id="2.60.120.290">
    <property type="entry name" value="Spermadhesin, CUB domain"/>
    <property type="match status" value="1"/>
</dbReference>
<dbReference type="CDD" id="cd00041">
    <property type="entry name" value="CUB"/>
    <property type="match status" value="1"/>
</dbReference>
<dbReference type="InterPro" id="IPR001314">
    <property type="entry name" value="Peptidase_S1A"/>
</dbReference>
<organism evidence="8 9">
    <name type="scientific">Oikopleura dioica</name>
    <name type="common">Tunicate</name>
    <dbReference type="NCBI Taxonomy" id="34765"/>
    <lineage>
        <taxon>Eukaryota</taxon>
        <taxon>Metazoa</taxon>
        <taxon>Chordata</taxon>
        <taxon>Tunicata</taxon>
        <taxon>Appendicularia</taxon>
        <taxon>Copelata</taxon>
        <taxon>Oikopleuridae</taxon>
        <taxon>Oikopleura</taxon>
    </lineage>
</organism>
<keyword evidence="3" id="KW-1015">Disulfide bond</keyword>
<accession>A0ABN7SZQ9</accession>
<dbReference type="Proteomes" id="UP001158576">
    <property type="component" value="Chromosome 2"/>
</dbReference>
<keyword evidence="2" id="KW-0720">Serine protease</keyword>
<dbReference type="InterPro" id="IPR000859">
    <property type="entry name" value="CUB_dom"/>
</dbReference>
<dbReference type="Pfam" id="PF00629">
    <property type="entry name" value="MAM"/>
    <property type="match status" value="1"/>
</dbReference>
<dbReference type="PANTHER" id="PTHR24252:SF7">
    <property type="entry name" value="HYALIN"/>
    <property type="match status" value="1"/>
</dbReference>
<evidence type="ECO:0000313" key="9">
    <source>
        <dbReference type="Proteomes" id="UP001158576"/>
    </source>
</evidence>
<dbReference type="InterPro" id="IPR033116">
    <property type="entry name" value="TRYPSIN_SER"/>
</dbReference>
<feature type="domain" description="CUB" evidence="5">
    <location>
        <begin position="284"/>
        <end position="397"/>
    </location>
</feature>
<evidence type="ECO:0000313" key="8">
    <source>
        <dbReference type="EMBL" id="CAG5110830.1"/>
    </source>
</evidence>
<dbReference type="PROSITE" id="PS50240">
    <property type="entry name" value="TRYPSIN_DOM"/>
    <property type="match status" value="1"/>
</dbReference>
<dbReference type="PANTHER" id="PTHR24252">
    <property type="entry name" value="ACROSIN-RELATED"/>
    <property type="match status" value="1"/>
</dbReference>
<dbReference type="SMART" id="SM00042">
    <property type="entry name" value="CUB"/>
    <property type="match status" value="1"/>
</dbReference>
<keyword evidence="9" id="KW-1185">Reference proteome</keyword>
<dbReference type="InterPro" id="IPR000998">
    <property type="entry name" value="MAM_dom"/>
</dbReference>
<gene>
    <name evidence="8" type="ORF">OKIOD_LOCUS13951</name>
</gene>
<dbReference type="Pfam" id="PF24748">
    <property type="entry name" value="Galaxin_repeat"/>
    <property type="match status" value="1"/>
</dbReference>
<evidence type="ECO:0000259" key="7">
    <source>
        <dbReference type="PROSITE" id="PS50240"/>
    </source>
</evidence>
<evidence type="ECO:0000259" key="6">
    <source>
        <dbReference type="PROSITE" id="PS50060"/>
    </source>
</evidence>
<feature type="domain" description="Peptidase S1" evidence="7">
    <location>
        <begin position="1"/>
        <end position="222"/>
    </location>
</feature>
<evidence type="ECO:0000259" key="5">
    <source>
        <dbReference type="PROSITE" id="PS01180"/>
    </source>
</evidence>
<name>A0ABN7SZQ9_OIKDI</name>
<dbReference type="SUPFAM" id="SSF49854">
    <property type="entry name" value="Spermadhesin, CUB domain"/>
    <property type="match status" value="1"/>
</dbReference>
<keyword evidence="2" id="KW-0378">Hydrolase</keyword>